<dbReference type="InterPro" id="IPR005474">
    <property type="entry name" value="Transketolase_N"/>
</dbReference>
<comment type="similarity">
    <text evidence="2">Belongs to the transketolase family.</text>
</comment>
<evidence type="ECO:0000313" key="5">
    <source>
        <dbReference type="EMBL" id="MPM45469.1"/>
    </source>
</evidence>
<keyword evidence="5" id="KW-0808">Transferase</keyword>
<dbReference type="EMBL" id="VSSQ01010886">
    <property type="protein sequence ID" value="MPM45469.1"/>
    <property type="molecule type" value="Genomic_DNA"/>
</dbReference>
<protein>
    <submittedName>
        <fullName evidence="5">Transketolase</fullName>
        <ecNumber evidence="5">2.2.1.1</ecNumber>
    </submittedName>
</protein>
<dbReference type="SUPFAM" id="SSF52518">
    <property type="entry name" value="Thiamin diphosphate-binding fold (THDP-binding)"/>
    <property type="match status" value="1"/>
</dbReference>
<keyword evidence="3" id="KW-0786">Thiamine pyrophosphate</keyword>
<dbReference type="Pfam" id="PF00456">
    <property type="entry name" value="Transketolase_N"/>
    <property type="match status" value="1"/>
</dbReference>
<sequence>MLDCSAVRRFSADIRISTIRSLEQAGFGHIGGSMSIADVLAVLYGGVMRIDPAHPGWSGRDYLVLSKGHCGPALYAALALKGYFPMDWLSTINQPGTRLPSHCDRLKTPGIDMTTGSLGQGISAAAGIALGLKLQKKDNFVFCIVGDGELQEGQVWEAAASAAHQKLDRLIVFVDENKRQLDGYLCDVCNPYDPVEKFRSFGWSAERVCGWDCEAIERAIRAAESKGGTPHAIVLETEKGIGCSFAEREPFNHYMVITKEMADEAVAEIERRLLAGTYPRGERA</sequence>
<comment type="caution">
    <text evidence="5">The sequence shown here is derived from an EMBL/GenBank/DDBJ whole genome shotgun (WGS) entry which is preliminary data.</text>
</comment>
<dbReference type="PANTHER" id="PTHR47514">
    <property type="entry name" value="TRANSKETOLASE N-TERMINAL SECTION-RELATED"/>
    <property type="match status" value="1"/>
</dbReference>
<dbReference type="GO" id="GO:0004802">
    <property type="term" value="F:transketolase activity"/>
    <property type="evidence" value="ECO:0007669"/>
    <property type="project" value="UniProtKB-EC"/>
</dbReference>
<proteinExistence type="inferred from homology"/>
<reference evidence="5" key="1">
    <citation type="submission" date="2019-08" db="EMBL/GenBank/DDBJ databases">
        <authorList>
            <person name="Kucharzyk K."/>
            <person name="Murdoch R.W."/>
            <person name="Higgins S."/>
            <person name="Loffler F."/>
        </authorList>
    </citation>
    <scope>NUCLEOTIDE SEQUENCE</scope>
</reference>
<name>A0A644ZWX3_9ZZZZ</name>
<feature type="domain" description="Transketolase N-terminal" evidence="4">
    <location>
        <begin position="12"/>
        <end position="246"/>
    </location>
</feature>
<evidence type="ECO:0000256" key="2">
    <source>
        <dbReference type="ARBA" id="ARBA00007131"/>
    </source>
</evidence>
<organism evidence="5">
    <name type="scientific">bioreactor metagenome</name>
    <dbReference type="NCBI Taxonomy" id="1076179"/>
    <lineage>
        <taxon>unclassified sequences</taxon>
        <taxon>metagenomes</taxon>
        <taxon>ecological metagenomes</taxon>
    </lineage>
</organism>
<dbReference type="EC" id="2.2.1.1" evidence="5"/>
<evidence type="ECO:0000256" key="3">
    <source>
        <dbReference type="ARBA" id="ARBA00023052"/>
    </source>
</evidence>
<dbReference type="PANTHER" id="PTHR47514:SF1">
    <property type="entry name" value="TRANSKETOLASE N-TERMINAL SECTION-RELATED"/>
    <property type="match status" value="1"/>
</dbReference>
<accession>A0A644ZWX3</accession>
<evidence type="ECO:0000256" key="1">
    <source>
        <dbReference type="ARBA" id="ARBA00001964"/>
    </source>
</evidence>
<dbReference type="CDD" id="cd02012">
    <property type="entry name" value="TPP_TK"/>
    <property type="match status" value="1"/>
</dbReference>
<dbReference type="AlphaFoldDB" id="A0A644ZWX3"/>
<comment type="cofactor">
    <cofactor evidence="1">
        <name>thiamine diphosphate</name>
        <dbReference type="ChEBI" id="CHEBI:58937"/>
    </cofactor>
</comment>
<dbReference type="Gene3D" id="3.40.50.970">
    <property type="match status" value="1"/>
</dbReference>
<dbReference type="InterPro" id="IPR029061">
    <property type="entry name" value="THDP-binding"/>
</dbReference>
<gene>
    <name evidence="5" type="primary">tkt_19</name>
    <name evidence="5" type="ORF">SDC9_92156</name>
</gene>
<evidence type="ECO:0000259" key="4">
    <source>
        <dbReference type="Pfam" id="PF00456"/>
    </source>
</evidence>